<feature type="compositionally biased region" description="Polar residues" evidence="7">
    <location>
        <begin position="1"/>
        <end position="11"/>
    </location>
</feature>
<keyword evidence="3 6" id="KW-0808">Transferase</keyword>
<sequence length="491" mass="53429">MSENNSDTGSRSARGPNRRSGPNTGSKNQERPNRAGKTRSGKGGKSRPQDNTTKRKGGKLPQTGWQSRRAAADIIMRIVYDGADMDEALNASNYFDELEGPDRGFARAIASAALRAIGRIDDALETYLDRPLEKIDPAVLSLLRIGCAQLWVLNAPSYAAVDATVEAARQWKPASRGGGLVNAILRRAGREPEAYLDLSFTRIWPDWLANRFTDTLGHDTAQNIAQMQLQEPRIDLTVKSDAAGWAKKLDAIALPSGSVRLPTGASLTELEGYVEGEWWVQDVAATLPAQLFGDVSGKTIGDLCSAPGGKTMQLAAKGAKVTAIDLSEQRIERVRENLERTGLKATTHVVDARHWRPAEPFDAVLLDAPCSALGTLRRHPEGAWRRNDSGLDRYSNLQIKLVKAAHGMLKSGGTMVYCVCTPLPAEGIDVVKTAIESGEWISKPITPEEVPGYEHAIDAHGGLLSMPKFDIENPEDLISSDIFYMARLEKV</sequence>
<feature type="domain" description="SAM-dependent MTase RsmB/NOP-type" evidence="8">
    <location>
        <begin position="196"/>
        <end position="491"/>
    </location>
</feature>
<dbReference type="SUPFAM" id="SSF53335">
    <property type="entry name" value="S-adenosyl-L-methionine-dependent methyltransferases"/>
    <property type="match status" value="1"/>
</dbReference>
<dbReference type="InterPro" id="IPR006027">
    <property type="entry name" value="NusB_RsmB_TIM44"/>
</dbReference>
<evidence type="ECO:0000256" key="7">
    <source>
        <dbReference type="SAM" id="MobiDB-lite"/>
    </source>
</evidence>
<keyword evidence="5 6" id="KW-0694">RNA-binding</keyword>
<evidence type="ECO:0000256" key="4">
    <source>
        <dbReference type="ARBA" id="ARBA00022691"/>
    </source>
</evidence>
<dbReference type="EC" id="2.1.1.-" evidence="9"/>
<keyword evidence="10" id="KW-1185">Reference proteome</keyword>
<dbReference type="Gene3D" id="1.10.940.10">
    <property type="entry name" value="NusB-like"/>
    <property type="match status" value="1"/>
</dbReference>
<feature type="binding site" evidence="6">
    <location>
        <position position="325"/>
    </location>
    <ligand>
        <name>S-adenosyl-L-methionine</name>
        <dbReference type="ChEBI" id="CHEBI:59789"/>
    </ligand>
</feature>
<evidence type="ECO:0000256" key="3">
    <source>
        <dbReference type="ARBA" id="ARBA00022679"/>
    </source>
</evidence>
<dbReference type="InterPro" id="IPR035926">
    <property type="entry name" value="NusB-like_sf"/>
</dbReference>
<evidence type="ECO:0000313" key="10">
    <source>
        <dbReference type="Proteomes" id="UP001596492"/>
    </source>
</evidence>
<dbReference type="PROSITE" id="PS01153">
    <property type="entry name" value="NOL1_NOP2_SUN"/>
    <property type="match status" value="1"/>
</dbReference>
<proteinExistence type="inferred from homology"/>
<dbReference type="Proteomes" id="UP001596492">
    <property type="component" value="Unassembled WGS sequence"/>
</dbReference>
<dbReference type="CDD" id="cd02440">
    <property type="entry name" value="AdoMet_MTases"/>
    <property type="match status" value="1"/>
</dbReference>
<evidence type="ECO:0000256" key="6">
    <source>
        <dbReference type="PROSITE-ProRule" id="PRU01023"/>
    </source>
</evidence>
<evidence type="ECO:0000256" key="1">
    <source>
        <dbReference type="ARBA" id="ARBA00007494"/>
    </source>
</evidence>
<evidence type="ECO:0000313" key="9">
    <source>
        <dbReference type="EMBL" id="MFC7292464.1"/>
    </source>
</evidence>
<dbReference type="Pfam" id="PF01189">
    <property type="entry name" value="Methyltr_RsmB-F"/>
    <property type="match status" value="1"/>
</dbReference>
<evidence type="ECO:0000259" key="8">
    <source>
        <dbReference type="PROSITE" id="PS51686"/>
    </source>
</evidence>
<dbReference type="InterPro" id="IPR029063">
    <property type="entry name" value="SAM-dependent_MTases_sf"/>
</dbReference>
<feature type="binding site" evidence="6">
    <location>
        <position position="367"/>
    </location>
    <ligand>
        <name>S-adenosyl-L-methionine</name>
        <dbReference type="ChEBI" id="CHEBI:59789"/>
    </ligand>
</feature>
<dbReference type="InterPro" id="IPR049560">
    <property type="entry name" value="MeTrfase_RsmB-F_NOP2_cat"/>
</dbReference>
<dbReference type="Pfam" id="PF01029">
    <property type="entry name" value="NusB"/>
    <property type="match status" value="1"/>
</dbReference>
<dbReference type="InterPro" id="IPR018314">
    <property type="entry name" value="RsmB/NOL1/NOP2-like_CS"/>
</dbReference>
<keyword evidence="2 6" id="KW-0489">Methyltransferase</keyword>
<evidence type="ECO:0000256" key="5">
    <source>
        <dbReference type="ARBA" id="ARBA00022884"/>
    </source>
</evidence>
<dbReference type="PRINTS" id="PR02008">
    <property type="entry name" value="RCMTFAMILY"/>
</dbReference>
<dbReference type="PANTHER" id="PTHR22807">
    <property type="entry name" value="NOP2 YEAST -RELATED NOL1/NOP2/FMU SUN DOMAIN-CONTAINING"/>
    <property type="match status" value="1"/>
</dbReference>
<dbReference type="GO" id="GO:0008168">
    <property type="term" value="F:methyltransferase activity"/>
    <property type="evidence" value="ECO:0007669"/>
    <property type="project" value="UniProtKB-KW"/>
</dbReference>
<dbReference type="PANTHER" id="PTHR22807:SF61">
    <property type="entry name" value="NOL1_NOP2_SUN FAMILY PROTEIN _ ANTITERMINATION NUSB DOMAIN-CONTAINING PROTEIN"/>
    <property type="match status" value="1"/>
</dbReference>
<dbReference type="RefSeq" id="WP_382167910.1">
    <property type="nucleotide sequence ID" value="NZ_JBHTBR010000005.1"/>
</dbReference>
<keyword evidence="4 6" id="KW-0949">S-adenosyl-L-methionine</keyword>
<reference evidence="10" key="1">
    <citation type="journal article" date="2019" name="Int. J. Syst. Evol. Microbiol.">
        <title>The Global Catalogue of Microorganisms (GCM) 10K type strain sequencing project: providing services to taxonomists for standard genome sequencing and annotation.</title>
        <authorList>
            <consortium name="The Broad Institute Genomics Platform"/>
            <consortium name="The Broad Institute Genome Sequencing Center for Infectious Disease"/>
            <person name="Wu L."/>
            <person name="Ma J."/>
        </authorList>
    </citation>
    <scope>NUCLEOTIDE SEQUENCE [LARGE SCALE GENOMIC DNA]</scope>
    <source>
        <strain evidence="10">CCUG 51308</strain>
    </source>
</reference>
<dbReference type="PROSITE" id="PS51686">
    <property type="entry name" value="SAM_MT_RSMB_NOP"/>
    <property type="match status" value="1"/>
</dbReference>
<feature type="binding site" evidence="6">
    <location>
        <position position="351"/>
    </location>
    <ligand>
        <name>S-adenosyl-L-methionine</name>
        <dbReference type="ChEBI" id="CHEBI:59789"/>
    </ligand>
</feature>
<evidence type="ECO:0000256" key="2">
    <source>
        <dbReference type="ARBA" id="ARBA00022603"/>
    </source>
</evidence>
<feature type="active site" description="Nucleophile" evidence="6">
    <location>
        <position position="420"/>
    </location>
</feature>
<organism evidence="9 10">
    <name type="scientific">Hirschia litorea</name>
    <dbReference type="NCBI Taxonomy" id="1199156"/>
    <lineage>
        <taxon>Bacteria</taxon>
        <taxon>Pseudomonadati</taxon>
        <taxon>Pseudomonadota</taxon>
        <taxon>Alphaproteobacteria</taxon>
        <taxon>Hyphomonadales</taxon>
        <taxon>Hyphomonadaceae</taxon>
        <taxon>Hirschia</taxon>
    </lineage>
</organism>
<comment type="similarity">
    <text evidence="1 6">Belongs to the class I-like SAM-binding methyltransferase superfamily. RsmB/NOP family.</text>
</comment>
<feature type="compositionally biased region" description="Basic residues" evidence="7">
    <location>
        <begin position="34"/>
        <end position="45"/>
    </location>
</feature>
<dbReference type="GO" id="GO:0032259">
    <property type="term" value="P:methylation"/>
    <property type="evidence" value="ECO:0007669"/>
    <property type="project" value="UniProtKB-KW"/>
</dbReference>
<dbReference type="InterPro" id="IPR023267">
    <property type="entry name" value="RCMT"/>
</dbReference>
<feature type="region of interest" description="Disordered" evidence="7">
    <location>
        <begin position="1"/>
        <end position="66"/>
    </location>
</feature>
<dbReference type="InterPro" id="IPR001678">
    <property type="entry name" value="MeTrfase_RsmB-F_NOP2_dom"/>
</dbReference>
<dbReference type="SUPFAM" id="SSF48013">
    <property type="entry name" value="NusB-like"/>
    <property type="match status" value="1"/>
</dbReference>
<gene>
    <name evidence="9" type="ORF">ACFQS8_12610</name>
</gene>
<feature type="binding site" evidence="6">
    <location>
        <begin position="304"/>
        <end position="310"/>
    </location>
    <ligand>
        <name>S-adenosyl-L-methionine</name>
        <dbReference type="ChEBI" id="CHEBI:59789"/>
    </ligand>
</feature>
<accession>A0ABW2IND3</accession>
<dbReference type="Gene3D" id="3.40.50.150">
    <property type="entry name" value="Vaccinia Virus protein VP39"/>
    <property type="match status" value="1"/>
</dbReference>
<comment type="caution">
    <text evidence="9">The sequence shown here is derived from an EMBL/GenBank/DDBJ whole genome shotgun (WGS) entry which is preliminary data.</text>
</comment>
<protein>
    <submittedName>
        <fullName evidence="9">RsmB/NOP family class I SAM-dependent RNA methyltransferase</fullName>
        <ecNumber evidence="9">2.1.1.-</ecNumber>
    </submittedName>
</protein>
<dbReference type="EMBL" id="JBHTBR010000005">
    <property type="protein sequence ID" value="MFC7292464.1"/>
    <property type="molecule type" value="Genomic_DNA"/>
</dbReference>
<name>A0ABW2IND3_9PROT</name>